<dbReference type="EMBL" id="FNDW01000012">
    <property type="protein sequence ID" value="SDI72890.1"/>
    <property type="molecule type" value="Genomic_DNA"/>
</dbReference>
<sequence>MKPQIFLFILIYCTCFSQTALQKDRAYKHFESRCRSITLKGIPKPQWVDKETYLRSATFYPVYIIDYNFKTKTQEWHIDSNKFLVIYNDNLTYFIDSGISDFNKSFSKFNVENKFATHLLELNNISNIIKVGYLTEEYYPTSGAFPNLLISEDTQFTDKAHKHLSIEDVIQTHYPSVEIYQKKKENDIIRKKLQPQEIIKGIRAYFHLFEYYCPKDTALVFNKFIEHFDIGTGGLSKKQKEIIREKLYSSFNTQTEKQESTLKNNSGDFSIYNMDFSEFMNNLLKHQQRLNYQQYIDIHFPKYAHEQYGRYSYGEFILIDSKIVKGLYADKKIELLPYFKEFIKQQLIDCGCNIENKGFQIKI</sequence>
<dbReference type="AlphaFoldDB" id="A0A1G8MZX1"/>
<gene>
    <name evidence="1" type="ORF">SAMN05421846_112120</name>
</gene>
<protein>
    <submittedName>
        <fullName evidence="1">Uncharacterized protein</fullName>
    </submittedName>
</protein>
<reference evidence="2" key="1">
    <citation type="submission" date="2016-10" db="EMBL/GenBank/DDBJ databases">
        <authorList>
            <person name="Varghese N."/>
            <person name="Submissions S."/>
        </authorList>
    </citation>
    <scope>NUCLEOTIDE SEQUENCE [LARGE SCALE GENOMIC DNA]</scope>
    <source>
        <strain evidence="2">DSM 17071</strain>
    </source>
</reference>
<evidence type="ECO:0000313" key="1">
    <source>
        <dbReference type="EMBL" id="SDI72890.1"/>
    </source>
</evidence>
<accession>A0A1G8MZX1</accession>
<name>A0A1G8MZX1_9FLAO</name>
<dbReference type="RefSeq" id="WP_139164643.1">
    <property type="nucleotide sequence ID" value="NZ_FNDW01000012.1"/>
</dbReference>
<evidence type="ECO:0000313" key="2">
    <source>
        <dbReference type="Proteomes" id="UP000198869"/>
    </source>
</evidence>
<dbReference type="OrthoDB" id="1338731at2"/>
<keyword evidence="2" id="KW-1185">Reference proteome</keyword>
<dbReference type="Proteomes" id="UP000198869">
    <property type="component" value="Unassembled WGS sequence"/>
</dbReference>
<organism evidence="1 2">
    <name type="scientific">Chryseobacterium taeanense</name>
    <dbReference type="NCBI Taxonomy" id="311334"/>
    <lineage>
        <taxon>Bacteria</taxon>
        <taxon>Pseudomonadati</taxon>
        <taxon>Bacteroidota</taxon>
        <taxon>Flavobacteriia</taxon>
        <taxon>Flavobacteriales</taxon>
        <taxon>Weeksellaceae</taxon>
        <taxon>Chryseobacterium group</taxon>
        <taxon>Chryseobacterium</taxon>
    </lineage>
</organism>
<proteinExistence type="predicted"/>
<dbReference type="STRING" id="311334.SAMN05421846_112120"/>